<organism evidence="3 4">
    <name type="scientific">Pendulispora rubella</name>
    <dbReference type="NCBI Taxonomy" id="2741070"/>
    <lineage>
        <taxon>Bacteria</taxon>
        <taxon>Pseudomonadati</taxon>
        <taxon>Myxococcota</taxon>
        <taxon>Myxococcia</taxon>
        <taxon>Myxococcales</taxon>
        <taxon>Sorangiineae</taxon>
        <taxon>Pendulisporaceae</taxon>
        <taxon>Pendulispora</taxon>
    </lineage>
</organism>
<reference evidence="3" key="1">
    <citation type="submission" date="2021-12" db="EMBL/GenBank/DDBJ databases">
        <title>Discovery of the Pendulisporaceae a myxobacterial family with distinct sporulation behavior and unique specialized metabolism.</title>
        <authorList>
            <person name="Garcia R."/>
            <person name="Popoff A."/>
            <person name="Bader C.D."/>
            <person name="Loehr J."/>
            <person name="Walesch S."/>
            <person name="Walt C."/>
            <person name="Boldt J."/>
            <person name="Bunk B."/>
            <person name="Haeckl F.J.F.P.J."/>
            <person name="Gunesch A.P."/>
            <person name="Birkelbach J."/>
            <person name="Nuebel U."/>
            <person name="Pietschmann T."/>
            <person name="Bach T."/>
            <person name="Mueller R."/>
        </authorList>
    </citation>
    <scope>NUCLEOTIDE SEQUENCE</scope>
    <source>
        <strain evidence="3">MSr11367</strain>
    </source>
</reference>
<evidence type="ECO:0000256" key="1">
    <source>
        <dbReference type="ARBA" id="ARBA00005417"/>
    </source>
</evidence>
<evidence type="ECO:0008006" key="5">
    <source>
        <dbReference type="Google" id="ProtNLM"/>
    </source>
</evidence>
<dbReference type="InterPro" id="IPR027417">
    <property type="entry name" value="P-loop_NTPase"/>
</dbReference>
<evidence type="ECO:0000313" key="3">
    <source>
        <dbReference type="EMBL" id="WXB05550.1"/>
    </source>
</evidence>
<name>A0ABZ2L8P9_9BACT</name>
<evidence type="ECO:0000256" key="2">
    <source>
        <dbReference type="ARBA" id="ARBA00022448"/>
    </source>
</evidence>
<dbReference type="Gene3D" id="3.40.50.300">
    <property type="entry name" value="P-loop containing nucleotide triphosphate hydrolases"/>
    <property type="match status" value="1"/>
</dbReference>
<dbReference type="Proteomes" id="UP001374803">
    <property type="component" value="Chromosome"/>
</dbReference>
<dbReference type="RefSeq" id="WP_394835197.1">
    <property type="nucleotide sequence ID" value="NZ_CP089929.1"/>
</dbReference>
<dbReference type="SUPFAM" id="SSF52540">
    <property type="entry name" value="P-loop containing nucleoside triphosphate hydrolases"/>
    <property type="match status" value="1"/>
</dbReference>
<proteinExistence type="inferred from homology"/>
<sequence length="292" mass="30671">MPGNQPPLLEAKDVRLDEQGTPQVDGLSFATQGNHVVILGAPRALFEAAAGMRSPACGELSLLGTPCANALASRHVAGAPLDPALPPKWTPQRYVEWSARLAGHSRSEARTHAQQALQALELTALAQAPLGPAPLAARRATVLAAAMATQAHVLVFEDPTLGLPEAGYRALSRILARALHSRPWLLFAARAPLDTPLCLDADEAVVLLGSRVVAQGLPSELAARGRTYAVRVAGDVPTFASLVMARGARVEASGSELTLELGDSLGTRDLLELANQARSIIVELRPLARAFA</sequence>
<keyword evidence="4" id="KW-1185">Reference proteome</keyword>
<dbReference type="PANTHER" id="PTHR43335">
    <property type="entry name" value="ABC TRANSPORTER, ATP-BINDING PROTEIN"/>
    <property type="match status" value="1"/>
</dbReference>
<evidence type="ECO:0000313" key="4">
    <source>
        <dbReference type="Proteomes" id="UP001374803"/>
    </source>
</evidence>
<keyword evidence="2" id="KW-0813">Transport</keyword>
<accession>A0ABZ2L8P9</accession>
<gene>
    <name evidence="3" type="ORF">LVJ94_52730</name>
</gene>
<protein>
    <recommendedName>
        <fullName evidence="5">ABC transporter domain-containing protein</fullName>
    </recommendedName>
</protein>
<comment type="similarity">
    <text evidence="1">Belongs to the ABC transporter superfamily.</text>
</comment>
<dbReference type="EMBL" id="CP089983">
    <property type="protein sequence ID" value="WXB05550.1"/>
    <property type="molecule type" value="Genomic_DNA"/>
</dbReference>